<dbReference type="GO" id="GO:0000287">
    <property type="term" value="F:magnesium ion binding"/>
    <property type="evidence" value="ECO:0007669"/>
    <property type="project" value="UniProtKB-UniRule"/>
</dbReference>
<keyword evidence="6 8" id="KW-0443">Lipid metabolism</keyword>
<keyword evidence="1 8" id="KW-0444">Lipid biosynthesis</keyword>
<dbReference type="GeneID" id="64981713"/>
<keyword evidence="3 8" id="KW-0479">Metal-binding</keyword>
<evidence type="ECO:0000256" key="7">
    <source>
        <dbReference type="ARBA" id="ARBA00023160"/>
    </source>
</evidence>
<dbReference type="InterPro" id="IPR008278">
    <property type="entry name" value="4-PPantetheinyl_Trfase_dom"/>
</dbReference>
<evidence type="ECO:0000313" key="10">
    <source>
        <dbReference type="EMBL" id="MDN4534170.1"/>
    </source>
</evidence>
<dbReference type="NCBIfam" id="TIGR00556">
    <property type="entry name" value="pantethn_trn"/>
    <property type="match status" value="1"/>
</dbReference>
<evidence type="ECO:0000256" key="2">
    <source>
        <dbReference type="ARBA" id="ARBA00022679"/>
    </source>
</evidence>
<accession>A0AAP8PR11</accession>
<dbReference type="HAMAP" id="MF_00101">
    <property type="entry name" value="AcpS"/>
    <property type="match status" value="1"/>
</dbReference>
<feature type="domain" description="4'-phosphopantetheinyl transferase" evidence="9">
    <location>
        <begin position="4"/>
        <end position="110"/>
    </location>
</feature>
<dbReference type="EC" id="2.7.8.7" evidence="8"/>
<evidence type="ECO:0000256" key="4">
    <source>
        <dbReference type="ARBA" id="ARBA00022832"/>
    </source>
</evidence>
<dbReference type="Proteomes" id="UP000242470">
    <property type="component" value="Unassembled WGS sequence"/>
</dbReference>
<name>A0AAP8PR11_9STAP</name>
<dbReference type="AlphaFoldDB" id="A0AAP8PR11"/>
<keyword evidence="7 8" id="KW-0275">Fatty acid biosynthesis</keyword>
<comment type="cofactor">
    <cofactor evidence="8">
        <name>Mg(2+)</name>
        <dbReference type="ChEBI" id="CHEBI:18420"/>
    </cofactor>
</comment>
<feature type="binding site" evidence="8">
    <location>
        <position position="59"/>
    </location>
    <ligand>
        <name>Mg(2+)</name>
        <dbReference type="ChEBI" id="CHEBI:18420"/>
    </ligand>
</feature>
<dbReference type="InterPro" id="IPR037143">
    <property type="entry name" value="4-PPantetheinyl_Trfase_dom_sf"/>
</dbReference>
<dbReference type="NCBIfam" id="TIGR00516">
    <property type="entry name" value="acpS"/>
    <property type="match status" value="1"/>
</dbReference>
<comment type="function">
    <text evidence="8">Transfers the 4'-phosphopantetheine moiety from coenzyme A to a Ser of acyl-carrier-protein.</text>
</comment>
<evidence type="ECO:0000256" key="3">
    <source>
        <dbReference type="ARBA" id="ARBA00022723"/>
    </source>
</evidence>
<evidence type="ECO:0000313" key="12">
    <source>
        <dbReference type="Proteomes" id="UP000242470"/>
    </source>
</evidence>
<evidence type="ECO:0000313" key="11">
    <source>
        <dbReference type="EMBL" id="PNZ69176.1"/>
    </source>
</evidence>
<reference evidence="11 12" key="1">
    <citation type="submission" date="2017-08" db="EMBL/GenBank/DDBJ databases">
        <title>Draft genome sequences of 64 type strains of genus Staph aureus.</title>
        <authorList>
            <person name="Cole K."/>
            <person name="Golubchik T."/>
            <person name="Russell J."/>
            <person name="Foster D."/>
            <person name="Llewelyn M."/>
            <person name="Wilson D."/>
            <person name="Crook D."/>
            <person name="Paul J."/>
        </authorList>
    </citation>
    <scope>NUCLEOTIDE SEQUENCE [LARGE SCALE GENOMIC DNA]</scope>
    <source>
        <strain evidence="11 12">NCTC 12101</strain>
    </source>
</reference>
<sequence length="119" mass="13618">MIHGIGIDLIEIERIQHVLNRQPKVVERILTTNEQQRFHYFTSEQRKVEFLAGRFACKEAFSKALGTGLGKTVAFHDIDCYNDEKGCPHIDYEGYRVHVSISHTEHYATSQVVIETADA</sequence>
<comment type="subcellular location">
    <subcellularLocation>
        <location evidence="8">Cytoplasm</location>
    </subcellularLocation>
</comment>
<keyword evidence="8" id="KW-0963">Cytoplasm</keyword>
<dbReference type="Gene3D" id="3.90.470.20">
    <property type="entry name" value="4'-phosphopantetheinyl transferase domain"/>
    <property type="match status" value="1"/>
</dbReference>
<dbReference type="EMBL" id="PPQW01000005">
    <property type="protein sequence ID" value="PNZ69176.1"/>
    <property type="molecule type" value="Genomic_DNA"/>
</dbReference>
<evidence type="ECO:0000256" key="8">
    <source>
        <dbReference type="HAMAP-Rule" id="MF_00101"/>
    </source>
</evidence>
<dbReference type="SUPFAM" id="SSF56214">
    <property type="entry name" value="4'-phosphopantetheinyl transferase"/>
    <property type="match status" value="1"/>
</dbReference>
<comment type="similarity">
    <text evidence="8">Belongs to the P-Pant transferase superfamily. AcpS family.</text>
</comment>
<keyword evidence="5 8" id="KW-0460">Magnesium</keyword>
<dbReference type="Pfam" id="PF01648">
    <property type="entry name" value="ACPS"/>
    <property type="match status" value="1"/>
</dbReference>
<dbReference type="InterPro" id="IPR004568">
    <property type="entry name" value="Ppantetheine-prot_Trfase_dom"/>
</dbReference>
<dbReference type="EMBL" id="JAUHQC010000016">
    <property type="protein sequence ID" value="MDN4534170.1"/>
    <property type="molecule type" value="Genomic_DNA"/>
</dbReference>
<dbReference type="RefSeq" id="WP_059107864.1">
    <property type="nucleotide sequence ID" value="NZ_AP024589.1"/>
</dbReference>
<proteinExistence type="inferred from homology"/>
<dbReference type="GO" id="GO:0008897">
    <property type="term" value="F:holo-[acyl-carrier-protein] synthase activity"/>
    <property type="evidence" value="ECO:0007669"/>
    <property type="project" value="UniProtKB-UniRule"/>
</dbReference>
<reference evidence="10" key="2">
    <citation type="submission" date="2023-07" db="EMBL/GenBank/DDBJ databases">
        <title>Evaluation of the beneficial properties of pineapple isolates.</title>
        <authorList>
            <person name="Adefiranye O."/>
        </authorList>
    </citation>
    <scope>NUCLEOTIDE SEQUENCE</scope>
    <source>
        <strain evidence="10">PAPLE_T1</strain>
    </source>
</reference>
<dbReference type="InterPro" id="IPR002582">
    <property type="entry name" value="ACPS"/>
</dbReference>
<feature type="binding site" evidence="8">
    <location>
        <position position="8"/>
    </location>
    <ligand>
        <name>Mg(2+)</name>
        <dbReference type="ChEBI" id="CHEBI:18420"/>
    </ligand>
</feature>
<comment type="caution">
    <text evidence="11">The sequence shown here is derived from an EMBL/GenBank/DDBJ whole genome shotgun (WGS) entry which is preliminary data.</text>
</comment>
<organism evidence="11 12">
    <name type="scientific">Staphylococcus auricularis</name>
    <dbReference type="NCBI Taxonomy" id="29379"/>
    <lineage>
        <taxon>Bacteria</taxon>
        <taxon>Bacillati</taxon>
        <taxon>Bacillota</taxon>
        <taxon>Bacilli</taxon>
        <taxon>Bacillales</taxon>
        <taxon>Staphylococcaceae</taxon>
        <taxon>Staphylococcus</taxon>
    </lineage>
</organism>
<comment type="catalytic activity">
    <reaction evidence="8">
        <text>apo-[ACP] + CoA = holo-[ACP] + adenosine 3',5'-bisphosphate + H(+)</text>
        <dbReference type="Rhea" id="RHEA:12068"/>
        <dbReference type="Rhea" id="RHEA-COMP:9685"/>
        <dbReference type="Rhea" id="RHEA-COMP:9690"/>
        <dbReference type="ChEBI" id="CHEBI:15378"/>
        <dbReference type="ChEBI" id="CHEBI:29999"/>
        <dbReference type="ChEBI" id="CHEBI:57287"/>
        <dbReference type="ChEBI" id="CHEBI:58343"/>
        <dbReference type="ChEBI" id="CHEBI:64479"/>
        <dbReference type="EC" id="2.7.8.7"/>
    </reaction>
</comment>
<keyword evidence="2 8" id="KW-0808">Transferase</keyword>
<protein>
    <recommendedName>
        <fullName evidence="8">Holo-[acyl-carrier-protein] synthase</fullName>
        <shortName evidence="8">Holo-ACP synthase</shortName>
        <ecNumber evidence="8">2.7.8.7</ecNumber>
    </recommendedName>
    <alternativeName>
        <fullName evidence="8">4'-phosphopantetheinyl transferase AcpS</fullName>
    </alternativeName>
</protein>
<dbReference type="GO" id="GO:0006633">
    <property type="term" value="P:fatty acid biosynthetic process"/>
    <property type="evidence" value="ECO:0007669"/>
    <property type="project" value="UniProtKB-UniRule"/>
</dbReference>
<evidence type="ECO:0000256" key="1">
    <source>
        <dbReference type="ARBA" id="ARBA00022516"/>
    </source>
</evidence>
<dbReference type="Proteomes" id="UP001171687">
    <property type="component" value="Unassembled WGS sequence"/>
</dbReference>
<gene>
    <name evidence="8 10" type="primary">acpS</name>
    <name evidence="11" type="ORF">CD158_01220</name>
    <name evidence="10" type="ORF">QYH67_11475</name>
</gene>
<evidence type="ECO:0000256" key="5">
    <source>
        <dbReference type="ARBA" id="ARBA00022842"/>
    </source>
</evidence>
<evidence type="ECO:0000256" key="6">
    <source>
        <dbReference type="ARBA" id="ARBA00023098"/>
    </source>
</evidence>
<evidence type="ECO:0000259" key="9">
    <source>
        <dbReference type="Pfam" id="PF01648"/>
    </source>
</evidence>
<dbReference type="GO" id="GO:0005737">
    <property type="term" value="C:cytoplasm"/>
    <property type="evidence" value="ECO:0007669"/>
    <property type="project" value="UniProtKB-SubCell"/>
</dbReference>
<keyword evidence="4 8" id="KW-0276">Fatty acid metabolism</keyword>